<sequence length="163" mass="18197">MFSEPIFFEGIRTKVVEVEGQNLPESFPFHAHPLGVPQEPWGPDGSHARPSPAWEPNPACLEGNAQPTQFARSWRHAAAIFNRSGRSLLPYELLAIADRELASPKFTNECTAAYLGTVRAFIVDNVAHRLARIRKARGMFDALEESKHWDEETDLTMGASRAL</sequence>
<keyword evidence="2" id="KW-1185">Reference proteome</keyword>
<protein>
    <submittedName>
        <fullName evidence="1">Uncharacterized protein</fullName>
    </submittedName>
</protein>
<reference evidence="1 2" key="1">
    <citation type="submission" date="2014-06" db="EMBL/GenBank/DDBJ databases">
        <title>Evolutionary Origins and Diversification of the Mycorrhizal Mutualists.</title>
        <authorList>
            <consortium name="DOE Joint Genome Institute"/>
            <consortium name="Mycorrhizal Genomics Consortium"/>
            <person name="Kohler A."/>
            <person name="Kuo A."/>
            <person name="Nagy L.G."/>
            <person name="Floudas D."/>
            <person name="Copeland A."/>
            <person name="Barry K.W."/>
            <person name="Cichocki N."/>
            <person name="Veneault-Fourrey C."/>
            <person name="LaButti K."/>
            <person name="Lindquist E.A."/>
            <person name="Lipzen A."/>
            <person name="Lundell T."/>
            <person name="Morin E."/>
            <person name="Murat C."/>
            <person name="Riley R."/>
            <person name="Ohm R."/>
            <person name="Sun H."/>
            <person name="Tunlid A."/>
            <person name="Henrissat B."/>
            <person name="Grigoriev I.V."/>
            <person name="Hibbett D.S."/>
            <person name="Martin F."/>
        </authorList>
    </citation>
    <scope>NUCLEOTIDE SEQUENCE [LARGE SCALE GENOMIC DNA]</scope>
    <source>
        <strain evidence="1 2">SS14</strain>
    </source>
</reference>
<dbReference type="HOGENOM" id="CLU_1628114_0_0_1"/>
<evidence type="ECO:0000313" key="2">
    <source>
        <dbReference type="Proteomes" id="UP000054279"/>
    </source>
</evidence>
<proteinExistence type="predicted"/>
<dbReference type="AlphaFoldDB" id="A0A0C9V1Q4"/>
<gene>
    <name evidence="1" type="ORF">M422DRAFT_266749</name>
</gene>
<dbReference type="EMBL" id="KN837241">
    <property type="protein sequence ID" value="KIJ31501.1"/>
    <property type="molecule type" value="Genomic_DNA"/>
</dbReference>
<evidence type="ECO:0000313" key="1">
    <source>
        <dbReference type="EMBL" id="KIJ31501.1"/>
    </source>
</evidence>
<dbReference type="Proteomes" id="UP000054279">
    <property type="component" value="Unassembled WGS sequence"/>
</dbReference>
<name>A0A0C9V1Q4_SPHS4</name>
<accession>A0A0C9V1Q4</accession>
<organism evidence="1 2">
    <name type="scientific">Sphaerobolus stellatus (strain SS14)</name>
    <dbReference type="NCBI Taxonomy" id="990650"/>
    <lineage>
        <taxon>Eukaryota</taxon>
        <taxon>Fungi</taxon>
        <taxon>Dikarya</taxon>
        <taxon>Basidiomycota</taxon>
        <taxon>Agaricomycotina</taxon>
        <taxon>Agaricomycetes</taxon>
        <taxon>Phallomycetidae</taxon>
        <taxon>Geastrales</taxon>
        <taxon>Sphaerobolaceae</taxon>
        <taxon>Sphaerobolus</taxon>
    </lineage>
</organism>